<gene>
    <name evidence="1" type="ORF">OIDMADRAFT_88276</name>
</gene>
<proteinExistence type="predicted"/>
<dbReference type="EMBL" id="KN832871">
    <property type="protein sequence ID" value="KIN05881.1"/>
    <property type="molecule type" value="Genomic_DNA"/>
</dbReference>
<reference evidence="1 2" key="1">
    <citation type="submission" date="2014-04" db="EMBL/GenBank/DDBJ databases">
        <authorList>
            <consortium name="DOE Joint Genome Institute"/>
            <person name="Kuo A."/>
            <person name="Martino E."/>
            <person name="Perotto S."/>
            <person name="Kohler A."/>
            <person name="Nagy L.G."/>
            <person name="Floudas D."/>
            <person name="Copeland A."/>
            <person name="Barry K.W."/>
            <person name="Cichocki N."/>
            <person name="Veneault-Fourrey C."/>
            <person name="LaButti K."/>
            <person name="Lindquist E.A."/>
            <person name="Lipzen A."/>
            <person name="Lundell T."/>
            <person name="Morin E."/>
            <person name="Murat C."/>
            <person name="Sun H."/>
            <person name="Tunlid A."/>
            <person name="Henrissat B."/>
            <person name="Grigoriev I.V."/>
            <person name="Hibbett D.S."/>
            <person name="Martin F."/>
            <person name="Nordberg H.P."/>
            <person name="Cantor M.N."/>
            <person name="Hua S.X."/>
        </authorList>
    </citation>
    <scope>NUCLEOTIDE SEQUENCE [LARGE SCALE GENOMIC DNA]</scope>
    <source>
        <strain evidence="1 2">Zn</strain>
    </source>
</reference>
<accession>A0A0C3HC53</accession>
<name>A0A0C3HC53_OIDMZ</name>
<dbReference type="InParanoid" id="A0A0C3HC53"/>
<dbReference type="HOGENOM" id="CLU_1647780_0_0_1"/>
<dbReference type="Proteomes" id="UP000054321">
    <property type="component" value="Unassembled WGS sequence"/>
</dbReference>
<dbReference type="OrthoDB" id="3558391at2759"/>
<protein>
    <submittedName>
        <fullName evidence="1">Uncharacterized protein</fullName>
    </submittedName>
</protein>
<keyword evidence="2" id="KW-1185">Reference proteome</keyword>
<evidence type="ECO:0000313" key="1">
    <source>
        <dbReference type="EMBL" id="KIN05881.1"/>
    </source>
</evidence>
<feature type="non-terminal residue" evidence="1">
    <location>
        <position position="1"/>
    </location>
</feature>
<organism evidence="1 2">
    <name type="scientific">Oidiodendron maius (strain Zn)</name>
    <dbReference type="NCBI Taxonomy" id="913774"/>
    <lineage>
        <taxon>Eukaryota</taxon>
        <taxon>Fungi</taxon>
        <taxon>Dikarya</taxon>
        <taxon>Ascomycota</taxon>
        <taxon>Pezizomycotina</taxon>
        <taxon>Leotiomycetes</taxon>
        <taxon>Leotiomycetes incertae sedis</taxon>
        <taxon>Myxotrichaceae</taxon>
        <taxon>Oidiodendron</taxon>
    </lineage>
</organism>
<reference evidence="2" key="2">
    <citation type="submission" date="2015-01" db="EMBL/GenBank/DDBJ databases">
        <title>Evolutionary Origins and Diversification of the Mycorrhizal Mutualists.</title>
        <authorList>
            <consortium name="DOE Joint Genome Institute"/>
            <consortium name="Mycorrhizal Genomics Consortium"/>
            <person name="Kohler A."/>
            <person name="Kuo A."/>
            <person name="Nagy L.G."/>
            <person name="Floudas D."/>
            <person name="Copeland A."/>
            <person name="Barry K.W."/>
            <person name="Cichocki N."/>
            <person name="Veneault-Fourrey C."/>
            <person name="LaButti K."/>
            <person name="Lindquist E.A."/>
            <person name="Lipzen A."/>
            <person name="Lundell T."/>
            <person name="Morin E."/>
            <person name="Murat C."/>
            <person name="Riley R."/>
            <person name="Ohm R."/>
            <person name="Sun H."/>
            <person name="Tunlid A."/>
            <person name="Henrissat B."/>
            <person name="Grigoriev I.V."/>
            <person name="Hibbett D.S."/>
            <person name="Martin F."/>
        </authorList>
    </citation>
    <scope>NUCLEOTIDE SEQUENCE [LARGE SCALE GENOMIC DNA]</scope>
    <source>
        <strain evidence="2">Zn</strain>
    </source>
</reference>
<dbReference type="AlphaFoldDB" id="A0A0C3HC53"/>
<feature type="non-terminal residue" evidence="1">
    <location>
        <position position="161"/>
    </location>
</feature>
<evidence type="ECO:0000313" key="2">
    <source>
        <dbReference type="Proteomes" id="UP000054321"/>
    </source>
</evidence>
<sequence length="161" mass="18115">LFKVGVSIRSRYLEMAKKLAMGSPRSKLDVTCIERGNEAAHGAMGQADAILFHGDILSAEARGRLSVPFTEVYRSKPGDYSSLSPKMKQVIDCEATIRTLNVLNEGSRPITQRQHALDQIHILQKKYAKSSKKSFETDEDVKLRLERLIALTKEIVEEDRQ</sequence>